<dbReference type="InterPro" id="IPR017039">
    <property type="entry name" value="Virul_fac_BrkB"/>
</dbReference>
<keyword evidence="8" id="KW-1185">Reference proteome</keyword>
<dbReference type="Pfam" id="PF03631">
    <property type="entry name" value="Virul_fac_BrkB"/>
    <property type="match status" value="1"/>
</dbReference>
<dbReference type="PANTHER" id="PTHR30213:SF1">
    <property type="entry name" value="INNER MEMBRANE PROTEIN YHJD"/>
    <property type="match status" value="1"/>
</dbReference>
<dbReference type="EMBL" id="VRSX01000001">
    <property type="protein sequence ID" value="TXK15759.1"/>
    <property type="molecule type" value="Genomic_DNA"/>
</dbReference>
<evidence type="ECO:0000313" key="8">
    <source>
        <dbReference type="Proteomes" id="UP000321949"/>
    </source>
</evidence>
<feature type="transmembrane region" description="Helical" evidence="6">
    <location>
        <begin position="233"/>
        <end position="257"/>
    </location>
</feature>
<evidence type="ECO:0000256" key="4">
    <source>
        <dbReference type="ARBA" id="ARBA00022989"/>
    </source>
</evidence>
<feature type="transmembrane region" description="Helical" evidence="6">
    <location>
        <begin position="269"/>
        <end position="290"/>
    </location>
</feature>
<feature type="transmembrane region" description="Helical" evidence="6">
    <location>
        <begin position="189"/>
        <end position="213"/>
    </location>
</feature>
<evidence type="ECO:0000256" key="1">
    <source>
        <dbReference type="ARBA" id="ARBA00004651"/>
    </source>
</evidence>
<dbReference type="OrthoDB" id="3229302at2"/>
<proteinExistence type="predicted"/>
<name>A0A5C8IAS0_9MICO</name>
<accession>A0A5C8IAS0</accession>
<evidence type="ECO:0000313" key="7">
    <source>
        <dbReference type="EMBL" id="TXK15759.1"/>
    </source>
</evidence>
<dbReference type="Proteomes" id="UP000321949">
    <property type="component" value="Unassembled WGS sequence"/>
</dbReference>
<organism evidence="7 8">
    <name type="scientific">Microbacterium saccharophilum</name>
    <dbReference type="NCBI Taxonomy" id="1213358"/>
    <lineage>
        <taxon>Bacteria</taxon>
        <taxon>Bacillati</taxon>
        <taxon>Actinomycetota</taxon>
        <taxon>Actinomycetes</taxon>
        <taxon>Micrococcales</taxon>
        <taxon>Microbacteriaceae</taxon>
        <taxon>Microbacterium</taxon>
    </lineage>
</organism>
<dbReference type="PANTHER" id="PTHR30213">
    <property type="entry name" value="INNER MEMBRANE PROTEIN YHJD"/>
    <property type="match status" value="1"/>
</dbReference>
<keyword evidence="4 6" id="KW-1133">Transmembrane helix</keyword>
<evidence type="ECO:0000256" key="6">
    <source>
        <dbReference type="SAM" id="Phobius"/>
    </source>
</evidence>
<comment type="subcellular location">
    <subcellularLocation>
        <location evidence="1">Cell membrane</location>
        <topology evidence="1">Multi-pass membrane protein</topology>
    </subcellularLocation>
</comment>
<feature type="transmembrane region" description="Helical" evidence="6">
    <location>
        <begin position="141"/>
        <end position="164"/>
    </location>
</feature>
<evidence type="ECO:0000256" key="5">
    <source>
        <dbReference type="ARBA" id="ARBA00023136"/>
    </source>
</evidence>
<reference evidence="7 8" key="1">
    <citation type="submission" date="2019-08" db="EMBL/GenBank/DDBJ databases">
        <authorList>
            <person name="Dong K."/>
        </authorList>
    </citation>
    <scope>NUCLEOTIDE SEQUENCE [LARGE SCALE GENOMIC DNA]</scope>
    <source>
        <strain evidence="7 8">K-1</strain>
    </source>
</reference>
<keyword evidence="5 6" id="KW-0472">Membrane</keyword>
<feature type="transmembrane region" description="Helical" evidence="6">
    <location>
        <begin position="66"/>
        <end position="96"/>
    </location>
</feature>
<dbReference type="AlphaFoldDB" id="A0A5C8IAS0"/>
<gene>
    <name evidence="7" type="ORF">FVP74_04200</name>
</gene>
<evidence type="ECO:0000256" key="2">
    <source>
        <dbReference type="ARBA" id="ARBA00022475"/>
    </source>
</evidence>
<protein>
    <submittedName>
        <fullName evidence="7">YihY/virulence factor BrkB family protein</fullName>
    </submittedName>
</protein>
<evidence type="ECO:0000256" key="3">
    <source>
        <dbReference type="ARBA" id="ARBA00022692"/>
    </source>
</evidence>
<feature type="transmembrane region" description="Helical" evidence="6">
    <location>
        <begin position="296"/>
        <end position="326"/>
    </location>
</feature>
<sequence length="407" mass="44148">MSRHAPHRVAEAARAEEESLRVRWEAHQIALRQRFDAPINRATEITQRTLGWFPIRVWRHFLQNNGFLLSAGVSYQALFAFFAAIYVAFAAVGLWLGGSPAAIQGLIEVINSYIPGLIGDADDGLISHAQVEQITSGNSGVLAVTGGIALLAAAWTAIGFVTFARRAVRDIFGLPYDDRSYLLLKARDLLAAVAFGSALVVGSVLSALGTWSLRAVLALFGFGTGSFLYNGTVQVLSVLVSLLINAAALAALFWFLTGTSRRWRTIWPGALVGGIAITLLQLAAGLLLAYTPSNPLLATFAIFVGLLVWFRVMGMATLVSAAWIAVTAKDENVPLMERSEADRLREEHEALLLAAHVRLRTAEEARAAAPWYRRWRADRAVRQAVDELADVVAAAPPAPRRRGSLLE</sequence>
<dbReference type="GO" id="GO:0005886">
    <property type="term" value="C:plasma membrane"/>
    <property type="evidence" value="ECO:0007669"/>
    <property type="project" value="UniProtKB-SubCell"/>
</dbReference>
<keyword evidence="2" id="KW-1003">Cell membrane</keyword>
<comment type="caution">
    <text evidence="7">The sequence shown here is derived from an EMBL/GenBank/DDBJ whole genome shotgun (WGS) entry which is preliminary data.</text>
</comment>
<keyword evidence="3 6" id="KW-0812">Transmembrane</keyword>